<dbReference type="KEGG" id="fgi:OP10G_1304"/>
<name>A0A068NMQ6_FIMGI</name>
<accession>A0A068NMQ6</accession>
<dbReference type="RefSeq" id="WP_025226707.1">
    <property type="nucleotide sequence ID" value="NZ_CP007139.1"/>
</dbReference>
<dbReference type="AlphaFoldDB" id="A0A068NMQ6"/>
<dbReference type="Proteomes" id="UP000027982">
    <property type="component" value="Chromosome"/>
</dbReference>
<gene>
    <name evidence="1" type="ORF">OP10G_1304</name>
</gene>
<reference evidence="1 2" key="1">
    <citation type="journal article" date="2014" name="PLoS ONE">
        <title>The first complete genome sequence of the class fimbriimonadia in the phylum armatimonadetes.</title>
        <authorList>
            <person name="Hu Z.Y."/>
            <person name="Wang Y.Z."/>
            <person name="Im W.T."/>
            <person name="Wang S.Y."/>
            <person name="Zhao G.P."/>
            <person name="Zheng H.J."/>
            <person name="Quan Z.X."/>
        </authorList>
    </citation>
    <scope>NUCLEOTIDE SEQUENCE [LARGE SCALE GENOMIC DNA]</scope>
    <source>
        <strain evidence="1">Gsoil 348</strain>
    </source>
</reference>
<evidence type="ECO:0000313" key="2">
    <source>
        <dbReference type="Proteomes" id="UP000027982"/>
    </source>
</evidence>
<keyword evidence="2" id="KW-1185">Reference proteome</keyword>
<organism evidence="1 2">
    <name type="scientific">Fimbriimonas ginsengisoli Gsoil 348</name>
    <dbReference type="NCBI Taxonomy" id="661478"/>
    <lineage>
        <taxon>Bacteria</taxon>
        <taxon>Bacillati</taxon>
        <taxon>Armatimonadota</taxon>
        <taxon>Fimbriimonadia</taxon>
        <taxon>Fimbriimonadales</taxon>
        <taxon>Fimbriimonadaceae</taxon>
        <taxon>Fimbriimonas</taxon>
    </lineage>
</organism>
<dbReference type="OrthoDB" id="9789109at2"/>
<protein>
    <submittedName>
        <fullName evidence="1">Uncharacterized protein</fullName>
    </submittedName>
</protein>
<dbReference type="HOGENOM" id="CLU_2493303_0_0_0"/>
<dbReference type="EMBL" id="CP007139">
    <property type="protein sequence ID" value="AIE84672.1"/>
    <property type="molecule type" value="Genomic_DNA"/>
</dbReference>
<evidence type="ECO:0000313" key="1">
    <source>
        <dbReference type="EMBL" id="AIE84672.1"/>
    </source>
</evidence>
<proteinExistence type="predicted"/>
<sequence>MDIHPLFHDPKFRLGLDKLMKAASVEGRTICPMCGCLRPHKCHRSRLIGQALISDEIEVPHLDENAKPVPHTVVVEQSMDPQASLF</sequence>